<feature type="transmembrane region" description="Helical" evidence="10">
    <location>
        <begin position="189"/>
        <end position="212"/>
    </location>
</feature>
<dbReference type="InterPro" id="IPR005797">
    <property type="entry name" value="Cyt_b/b6_N"/>
</dbReference>
<feature type="transmembrane region" description="Helical" evidence="10">
    <location>
        <begin position="356"/>
        <end position="375"/>
    </location>
</feature>
<feature type="transmembrane region" description="Helical" evidence="10">
    <location>
        <begin position="317"/>
        <end position="336"/>
    </location>
</feature>
<evidence type="ECO:0000313" key="13">
    <source>
        <dbReference type="EMBL" id="VAX32389.1"/>
    </source>
</evidence>
<feature type="transmembrane region" description="Helical" evidence="10">
    <location>
        <begin position="387"/>
        <end position="407"/>
    </location>
</feature>
<dbReference type="GO" id="GO:0009055">
    <property type="term" value="F:electron transfer activity"/>
    <property type="evidence" value="ECO:0007669"/>
    <property type="project" value="InterPro"/>
</dbReference>
<evidence type="ECO:0000259" key="11">
    <source>
        <dbReference type="PROSITE" id="PS51002"/>
    </source>
</evidence>
<dbReference type="PROSITE" id="PS51002">
    <property type="entry name" value="CYTB_NTER"/>
    <property type="match status" value="1"/>
</dbReference>
<feature type="transmembrane region" description="Helical" evidence="10">
    <location>
        <begin position="287"/>
        <end position="305"/>
    </location>
</feature>
<keyword evidence="7 10" id="KW-1133">Transmembrane helix</keyword>
<keyword evidence="13" id="KW-0560">Oxidoreductase</keyword>
<evidence type="ECO:0000256" key="5">
    <source>
        <dbReference type="ARBA" id="ARBA00022723"/>
    </source>
</evidence>
<dbReference type="GO" id="GO:0016491">
    <property type="term" value="F:oxidoreductase activity"/>
    <property type="evidence" value="ECO:0007669"/>
    <property type="project" value="UniProtKB-KW"/>
</dbReference>
<name>A0A3B1CQK1_9ZZZZ</name>
<proteinExistence type="predicted"/>
<sequence>MIFKWFDERLELGKFKDKFLSKTFPTHPTFLLGEIALFSFITLVITGIFLGFLYEPSTKLVSLFGAMVPSAYASVVRIDLLPMGMIIRRIHHWSAMIMIAAIFAHLMRIYFTAAYKKPREINWFVGLSLWGIAMGAAFTGYLLPYSNFSVTATSIAYYMAKSMPWVGDWTSRLLFAGNFPSSGTVPRFFFMHVMLIPITLIGLISLHMLILVKQKHTEPLANKNRKDAKGGRRLIGIPIWPEQTVISMSFYFFLMFVIVLIATYIPLNPIENYGPPSPGTPVMRPDWYFLIVYGFLKLIPGDLSFTILGGKITPETIGGVIFPTLTIFVFALIPFLDRSKEPQKYIENPLHRPFMTSFGIGGGIFFCMLVVAGYIDVLHITPQKMIIYTIISSLAAWSISYTLLLFYNKKRMGGTNVK</sequence>
<dbReference type="PROSITE" id="PS51003">
    <property type="entry name" value="CYTB_CTER"/>
    <property type="match status" value="1"/>
</dbReference>
<evidence type="ECO:0000256" key="10">
    <source>
        <dbReference type="SAM" id="Phobius"/>
    </source>
</evidence>
<dbReference type="Gene3D" id="1.20.810.10">
    <property type="entry name" value="Cytochrome Bc1 Complex, Chain C"/>
    <property type="match status" value="1"/>
</dbReference>
<evidence type="ECO:0000259" key="12">
    <source>
        <dbReference type="PROSITE" id="PS51003"/>
    </source>
</evidence>
<accession>A0A3B1CQK1</accession>
<keyword evidence="4 10" id="KW-0812">Transmembrane</keyword>
<feature type="transmembrane region" description="Helical" evidence="10">
    <location>
        <begin position="90"/>
        <end position="111"/>
    </location>
</feature>
<dbReference type="InterPro" id="IPR016174">
    <property type="entry name" value="Di-haem_cyt_TM"/>
</dbReference>
<keyword evidence="3" id="KW-0349">Heme</keyword>
<dbReference type="EC" id="1.10.2.2" evidence="13"/>
<keyword evidence="9 10" id="KW-0472">Membrane</keyword>
<organism evidence="13">
    <name type="scientific">hydrothermal vent metagenome</name>
    <dbReference type="NCBI Taxonomy" id="652676"/>
    <lineage>
        <taxon>unclassified sequences</taxon>
        <taxon>metagenomes</taxon>
        <taxon>ecological metagenomes</taxon>
    </lineage>
</organism>
<comment type="subcellular location">
    <subcellularLocation>
        <location evidence="1">Membrane</location>
        <topology evidence="1">Multi-pass membrane protein</topology>
    </subcellularLocation>
</comment>
<keyword evidence="2" id="KW-0813">Transport</keyword>
<evidence type="ECO:0000256" key="6">
    <source>
        <dbReference type="ARBA" id="ARBA00022982"/>
    </source>
</evidence>
<dbReference type="SUPFAM" id="SSF81648">
    <property type="entry name" value="a domain/subunit of cytochrome bc1 complex (Ubiquinol-cytochrome c reductase)"/>
    <property type="match status" value="1"/>
</dbReference>
<dbReference type="GO" id="GO:0016020">
    <property type="term" value="C:membrane"/>
    <property type="evidence" value="ECO:0007669"/>
    <property type="project" value="UniProtKB-SubCell"/>
</dbReference>
<gene>
    <name evidence="13" type="ORF">MNBD_NITROSPIRAE03-137</name>
</gene>
<dbReference type="Pfam" id="PF00032">
    <property type="entry name" value="Cytochrom_B_C"/>
    <property type="match status" value="1"/>
</dbReference>
<dbReference type="EMBL" id="UOGI01000138">
    <property type="protein sequence ID" value="VAX32389.1"/>
    <property type="molecule type" value="Genomic_DNA"/>
</dbReference>
<feature type="transmembrane region" description="Helical" evidence="10">
    <location>
        <begin position="60"/>
        <end position="78"/>
    </location>
</feature>
<dbReference type="GO" id="GO:0046872">
    <property type="term" value="F:metal ion binding"/>
    <property type="evidence" value="ECO:0007669"/>
    <property type="project" value="UniProtKB-KW"/>
</dbReference>
<evidence type="ECO:0000256" key="1">
    <source>
        <dbReference type="ARBA" id="ARBA00004141"/>
    </source>
</evidence>
<evidence type="ECO:0000256" key="8">
    <source>
        <dbReference type="ARBA" id="ARBA00023004"/>
    </source>
</evidence>
<evidence type="ECO:0000256" key="7">
    <source>
        <dbReference type="ARBA" id="ARBA00022989"/>
    </source>
</evidence>
<dbReference type="AlphaFoldDB" id="A0A3B1CQK1"/>
<feature type="transmembrane region" description="Helical" evidence="10">
    <location>
        <begin position="30"/>
        <end position="53"/>
    </location>
</feature>
<dbReference type="GO" id="GO:0022904">
    <property type="term" value="P:respiratory electron transport chain"/>
    <property type="evidence" value="ECO:0007669"/>
    <property type="project" value="InterPro"/>
</dbReference>
<feature type="domain" description="Cytochrome b/b6 C-terminal region profile" evidence="12">
    <location>
        <begin position="226"/>
        <end position="353"/>
    </location>
</feature>
<dbReference type="PANTHER" id="PTHR19271">
    <property type="entry name" value="CYTOCHROME B"/>
    <property type="match status" value="1"/>
</dbReference>
<evidence type="ECO:0000256" key="9">
    <source>
        <dbReference type="ARBA" id="ARBA00023136"/>
    </source>
</evidence>
<dbReference type="InterPro" id="IPR005798">
    <property type="entry name" value="Cyt_b/b6_C"/>
</dbReference>
<feature type="transmembrane region" description="Helical" evidence="10">
    <location>
        <begin position="123"/>
        <end position="143"/>
    </location>
</feature>
<feature type="transmembrane region" description="Helical" evidence="10">
    <location>
        <begin position="250"/>
        <end position="267"/>
    </location>
</feature>
<dbReference type="Pfam" id="PF13631">
    <property type="entry name" value="Cytochrom_B_N_2"/>
    <property type="match status" value="1"/>
</dbReference>
<protein>
    <submittedName>
        <fullName evidence="13">Ubiquinol-cytochrome C reductase, cytochrome B subunit</fullName>
        <ecNumber evidence="13">1.10.2.2</ecNumber>
    </submittedName>
</protein>
<dbReference type="PANTHER" id="PTHR19271:SF16">
    <property type="entry name" value="CYTOCHROME B"/>
    <property type="match status" value="1"/>
</dbReference>
<dbReference type="InterPro" id="IPR027387">
    <property type="entry name" value="Cytb/b6-like_sf"/>
</dbReference>
<keyword evidence="5" id="KW-0479">Metal-binding</keyword>
<keyword evidence="6" id="KW-0249">Electron transport</keyword>
<feature type="domain" description="Cytochrome b/b6 N-terminal region profile" evidence="11">
    <location>
        <begin position="2"/>
        <end position="220"/>
    </location>
</feature>
<dbReference type="SUPFAM" id="SSF81342">
    <property type="entry name" value="Transmembrane di-heme cytochromes"/>
    <property type="match status" value="1"/>
</dbReference>
<reference evidence="13" key="1">
    <citation type="submission" date="2018-06" db="EMBL/GenBank/DDBJ databases">
        <authorList>
            <person name="Zhirakovskaya E."/>
        </authorList>
    </citation>
    <scope>NUCLEOTIDE SEQUENCE</scope>
</reference>
<evidence type="ECO:0000256" key="2">
    <source>
        <dbReference type="ARBA" id="ARBA00022448"/>
    </source>
</evidence>
<keyword evidence="8" id="KW-0408">Iron</keyword>
<dbReference type="InterPro" id="IPR036150">
    <property type="entry name" value="Cyt_b/b6_C_sf"/>
</dbReference>
<evidence type="ECO:0000256" key="3">
    <source>
        <dbReference type="ARBA" id="ARBA00022617"/>
    </source>
</evidence>
<evidence type="ECO:0000256" key="4">
    <source>
        <dbReference type="ARBA" id="ARBA00022692"/>
    </source>
</evidence>